<dbReference type="AlphaFoldDB" id="A0A1F6E0I5"/>
<reference evidence="2 3" key="1">
    <citation type="journal article" date="2016" name="Nat. Commun.">
        <title>Thousands of microbial genomes shed light on interconnected biogeochemical processes in an aquifer system.</title>
        <authorList>
            <person name="Anantharaman K."/>
            <person name="Brown C.T."/>
            <person name="Hug L.A."/>
            <person name="Sharon I."/>
            <person name="Castelle C.J."/>
            <person name="Probst A.J."/>
            <person name="Thomas B.C."/>
            <person name="Singh A."/>
            <person name="Wilkins M.J."/>
            <person name="Karaoz U."/>
            <person name="Brodie E.L."/>
            <person name="Williams K.H."/>
            <person name="Hubbard S.S."/>
            <person name="Banfield J.F."/>
        </authorList>
    </citation>
    <scope>NUCLEOTIDE SEQUENCE [LARGE SCALE GENOMIC DNA]</scope>
</reference>
<keyword evidence="1" id="KW-0812">Transmembrane</keyword>
<evidence type="ECO:0000256" key="1">
    <source>
        <dbReference type="SAM" id="Phobius"/>
    </source>
</evidence>
<dbReference type="Proteomes" id="UP000178572">
    <property type="component" value="Unassembled WGS sequence"/>
</dbReference>
<organism evidence="2 3">
    <name type="scientific">Candidatus Kaiserbacteria bacterium RIFCSPHIGHO2_02_FULL_59_21</name>
    <dbReference type="NCBI Taxonomy" id="1798500"/>
    <lineage>
        <taxon>Bacteria</taxon>
        <taxon>Candidatus Kaiseribacteriota</taxon>
    </lineage>
</organism>
<accession>A0A1F6E0I5</accession>
<keyword evidence="1" id="KW-0472">Membrane</keyword>
<gene>
    <name evidence="2" type="ORF">A3C21_04545</name>
</gene>
<protein>
    <submittedName>
        <fullName evidence="2">Uncharacterized protein</fullName>
    </submittedName>
</protein>
<comment type="caution">
    <text evidence="2">The sequence shown here is derived from an EMBL/GenBank/DDBJ whole genome shotgun (WGS) entry which is preliminary data.</text>
</comment>
<dbReference type="STRING" id="1798500.A3C21_04545"/>
<feature type="transmembrane region" description="Helical" evidence="1">
    <location>
        <begin position="38"/>
        <end position="58"/>
    </location>
</feature>
<sequence length="60" mass="6589">MQGGVSHRKEVRKMRDDLLKDAEAAFRRPKRALMRAQAAAFVVAGLAIASAVNLLILLSR</sequence>
<evidence type="ECO:0000313" key="2">
    <source>
        <dbReference type="EMBL" id="OGG66742.1"/>
    </source>
</evidence>
<evidence type="ECO:0000313" key="3">
    <source>
        <dbReference type="Proteomes" id="UP000178572"/>
    </source>
</evidence>
<keyword evidence="1" id="KW-1133">Transmembrane helix</keyword>
<proteinExistence type="predicted"/>
<dbReference type="EMBL" id="MFLN01000039">
    <property type="protein sequence ID" value="OGG66742.1"/>
    <property type="molecule type" value="Genomic_DNA"/>
</dbReference>
<name>A0A1F6E0I5_9BACT</name>